<evidence type="ECO:0000313" key="6">
    <source>
        <dbReference type="EMBL" id="PWJ78313.1"/>
    </source>
</evidence>
<feature type="domain" description="Zinc-ribbon" evidence="4">
    <location>
        <begin position="3"/>
        <end position="24"/>
    </location>
</feature>
<gene>
    <name evidence="6" type="ORF">C7383_102451</name>
</gene>
<feature type="compositionally biased region" description="Low complexity" evidence="2">
    <location>
        <begin position="199"/>
        <end position="228"/>
    </location>
</feature>
<dbReference type="Pfam" id="PF13240">
    <property type="entry name" value="Zn_Ribbon_1"/>
    <property type="match status" value="1"/>
</dbReference>
<feature type="compositionally biased region" description="Low complexity" evidence="2">
    <location>
        <begin position="972"/>
        <end position="1001"/>
    </location>
</feature>
<comment type="caution">
    <text evidence="6">The sequence shown here is derived from an EMBL/GenBank/DDBJ whole genome shotgun (WGS) entry which is preliminary data.</text>
</comment>
<feature type="region of interest" description="Disordered" evidence="2">
    <location>
        <begin position="651"/>
        <end position="691"/>
    </location>
</feature>
<dbReference type="Pfam" id="PF16472">
    <property type="entry name" value="DUF5050"/>
    <property type="match status" value="1"/>
</dbReference>
<dbReference type="Pfam" id="PF14559">
    <property type="entry name" value="TPR_19"/>
    <property type="match status" value="1"/>
</dbReference>
<dbReference type="Proteomes" id="UP000245412">
    <property type="component" value="Unassembled WGS sequence"/>
</dbReference>
<feature type="region of interest" description="Disordered" evidence="2">
    <location>
        <begin position="270"/>
        <end position="303"/>
    </location>
</feature>
<evidence type="ECO:0000256" key="2">
    <source>
        <dbReference type="SAM" id="MobiDB-lite"/>
    </source>
</evidence>
<feature type="compositionally biased region" description="Low complexity" evidence="2">
    <location>
        <begin position="651"/>
        <end position="677"/>
    </location>
</feature>
<accession>A0AB73T8T3</accession>
<keyword evidence="1" id="KW-0802">TPR repeat</keyword>
<dbReference type="SUPFAM" id="SSF63825">
    <property type="entry name" value="YWTD domain"/>
    <property type="match status" value="1"/>
</dbReference>
<feature type="domain" description="Prolow-density lipoprotein receptor-related protein 1-like beta-propeller" evidence="5">
    <location>
        <begin position="1095"/>
        <end position="1302"/>
    </location>
</feature>
<keyword evidence="3" id="KW-1133">Transmembrane helix</keyword>
<evidence type="ECO:0000256" key="3">
    <source>
        <dbReference type="SAM" id="Phobius"/>
    </source>
</evidence>
<dbReference type="Gene3D" id="1.25.40.10">
    <property type="entry name" value="Tetratricopeptide repeat domain"/>
    <property type="match status" value="1"/>
</dbReference>
<evidence type="ECO:0000313" key="7">
    <source>
        <dbReference type="Proteomes" id="UP000245412"/>
    </source>
</evidence>
<reference evidence="6 7" key="1">
    <citation type="submission" date="2018-05" db="EMBL/GenBank/DDBJ databases">
        <authorList>
            <person name="Goeker M."/>
            <person name="Huntemann M."/>
            <person name="Clum A."/>
            <person name="Pillay M."/>
            <person name="Palaniappan K."/>
            <person name="Varghese N."/>
            <person name="Mikhailova N."/>
            <person name="Stamatis D."/>
            <person name="Reddy T."/>
            <person name="Daum C."/>
            <person name="Shapiro N."/>
            <person name="Ivanova N."/>
            <person name="Kyrpides N."/>
            <person name="Woyke T."/>
        </authorList>
    </citation>
    <scope>NUCLEOTIDE SEQUENCE [LARGE SCALE GENOMIC DNA]</scope>
    <source>
        <strain evidence="6 7">DSM 26524</strain>
    </source>
</reference>
<feature type="transmembrane region" description="Helical" evidence="3">
    <location>
        <begin position="51"/>
        <end position="74"/>
    </location>
</feature>
<dbReference type="PROSITE" id="PS50005">
    <property type="entry name" value="TPR"/>
    <property type="match status" value="2"/>
</dbReference>
<dbReference type="InterPro" id="IPR026870">
    <property type="entry name" value="Zinc_ribbon_dom"/>
</dbReference>
<feature type="repeat" description="TPR" evidence="1">
    <location>
        <begin position="85"/>
        <end position="118"/>
    </location>
</feature>
<evidence type="ECO:0000259" key="4">
    <source>
        <dbReference type="Pfam" id="PF13240"/>
    </source>
</evidence>
<feature type="region of interest" description="Disordered" evidence="2">
    <location>
        <begin position="351"/>
        <end position="375"/>
    </location>
</feature>
<keyword evidence="3" id="KW-0812">Transmembrane</keyword>
<dbReference type="EMBL" id="QGGY01000002">
    <property type="protein sequence ID" value="PWJ78313.1"/>
    <property type="molecule type" value="Genomic_DNA"/>
</dbReference>
<dbReference type="InterPro" id="IPR032485">
    <property type="entry name" value="LRP1-like_beta_prop"/>
</dbReference>
<feature type="compositionally biased region" description="Low complexity" evidence="2">
    <location>
        <begin position="920"/>
        <end position="941"/>
    </location>
</feature>
<name>A0AB73T8T3_9FIRM</name>
<feature type="compositionally biased region" description="Low complexity" evidence="2">
    <location>
        <begin position="1009"/>
        <end position="1041"/>
    </location>
</feature>
<sequence>MRCKNCGKDNIPGARFCEKCGKRLDQEETRFVPEPGPGKGGPGEDAVRKRLIAAICSVSALLLICVCVAVFFLLGSNESEAAKAFNEKIQAGDKYVESMEYDSAVDAFRAAIDIEPKKEEGYEKLAEVYIKQGEYQEAEETLKEGLQTIQGSTVLQEKLEEVYQYIEPSDSNEGQPSEQPGTEKTNGTASAVEPSTERPAAVVTESVVPETEAVTEAPPTEAPVTETPITEQVPMETEAVTEAPPTEPPVTEPPITETPITEAVTEALPTEAPVTESPTTEPVVPETEAVTEAPPTEAPATETPITEPVVPETEAVTEALPTEAPVTESPTTEPVVPETEAVTEAPLTETAVTEAPVQPDIEDTEQSENASPYPSLERNVPAILELMQMYYQALTSKDIEQLKIYVENFNEENQQIIIDSMAVESYENIVTYSRKGLTDGSFVVYANYSGKVYGIDTLVPSLTVFYVKTDESGVLYIADRNADQEAKEFLEEAIKEDDAVALTADIKKEYDAAVASDPVLKEFMEGLSEVPATEAPPSETEAPPAETPPAETEAPITEAPSAVTEAPITEAPPSETEAPTAETEAPITEAPSAATEAPITEAPPAETEAPPAEIPPAETEVPTTDTPPAETEALITEAPPAVTEAPITEAPPEAAETPATEAPPAETVPPETQAPAESESELPLPSPNVTPEEAETVYTGYLADVLIPERGLTDTEEFVYNREEDNFELFRQKEGILSALVKDLDGDGIPEMILVSLGEMDAGDGIISQCLQTELYRIEDKQVKKAGDICRMNRPGSMRGYEEEIEIGIIEKAGRYYIGISGILIDNPEDIAETAVLKVYSYEKGQIISVLDQEFYGSEEEVDNEARNQLDIIGIGELDDQDSFTMVSAVRVEEEKSFSSRAVFIDYTSLRDLLGFTTGQETEAPVTETAPPETEAQAAEEPSQETEAPAEEAVWPETEASVTEGLAEEQEPPATEAPVTEAAPPVEGGPAEEAAPPAAETPAEEPLQETEAPVTETAPPATEAPPAEEPPVTEAPATEAVPAEEEPPVTESSVTEAPATEDVPIETEPPIPEETEPVTEEQQAASFQEAFVYESVAFAQVQEADGRIYSSYLDTSESAQHVGDSGRSYLAVYGGWLYTMQGAFEGPQSVAVERSRQDGSERTVLVEGASNQVIPYIINGWLYYESAAGEGAGSLVRINLENPVESETLQGMTMVIGADSDYIYCTGAEGILRMRPDGSDTQVIGAVNTQKIRMSGNKLYYTDENGIAWLDKSGGEAVRVLDGGLVADFTVVNSMLYYIRDGRAYLQAVSEDAAVQAELTAGGSAEAPAFPAGMYAESFLGSAGGYVYLTASVDGTYLQEHPEVTDPQINRAVCRLDLAGTANEICGYFIL</sequence>
<dbReference type="RefSeq" id="WP_109625238.1">
    <property type="nucleotide sequence ID" value="NZ_JANKBI010000005.1"/>
</dbReference>
<feature type="region of interest" description="Disordered" evidence="2">
    <location>
        <begin position="920"/>
        <end position="1083"/>
    </location>
</feature>
<dbReference type="InterPro" id="IPR019734">
    <property type="entry name" value="TPR_rpt"/>
</dbReference>
<feature type="compositionally biased region" description="Low complexity" evidence="2">
    <location>
        <begin position="1049"/>
        <end position="1066"/>
    </location>
</feature>
<keyword evidence="3" id="KW-0472">Membrane</keyword>
<proteinExistence type="predicted"/>
<organism evidence="6 7">
    <name type="scientific">Murimonas intestini</name>
    <dbReference type="NCBI Taxonomy" id="1337051"/>
    <lineage>
        <taxon>Bacteria</taxon>
        <taxon>Bacillati</taxon>
        <taxon>Bacillota</taxon>
        <taxon>Clostridia</taxon>
        <taxon>Lachnospirales</taxon>
        <taxon>Lachnospiraceae</taxon>
        <taxon>Murimonas</taxon>
    </lineage>
</organism>
<dbReference type="SUPFAM" id="SSF48452">
    <property type="entry name" value="TPR-like"/>
    <property type="match status" value="1"/>
</dbReference>
<dbReference type="SMART" id="SM00028">
    <property type="entry name" value="TPR"/>
    <property type="match status" value="2"/>
</dbReference>
<dbReference type="InterPro" id="IPR011990">
    <property type="entry name" value="TPR-like_helical_dom_sf"/>
</dbReference>
<feature type="repeat" description="TPR" evidence="1">
    <location>
        <begin position="119"/>
        <end position="152"/>
    </location>
</feature>
<evidence type="ECO:0000256" key="1">
    <source>
        <dbReference type="PROSITE-ProRule" id="PRU00339"/>
    </source>
</evidence>
<protein>
    <submittedName>
        <fullName evidence="6">Tetratricopeptide repeat protein</fullName>
    </submittedName>
</protein>
<feature type="region of interest" description="Disordered" evidence="2">
    <location>
        <begin position="530"/>
        <end position="627"/>
    </location>
</feature>
<feature type="region of interest" description="Disordered" evidence="2">
    <location>
        <begin position="168"/>
        <end position="254"/>
    </location>
</feature>
<evidence type="ECO:0000259" key="5">
    <source>
        <dbReference type="Pfam" id="PF16472"/>
    </source>
</evidence>
<feature type="compositionally biased region" description="Polar residues" evidence="2">
    <location>
        <begin position="169"/>
        <end position="189"/>
    </location>
</feature>
<keyword evidence="7" id="KW-1185">Reference proteome</keyword>